<dbReference type="AlphaFoldDB" id="A0A2K1ZUL3"/>
<evidence type="ECO:0000313" key="2">
    <source>
        <dbReference type="Proteomes" id="UP000006729"/>
    </source>
</evidence>
<proteinExistence type="predicted"/>
<sequence length="109" mass="12692">MHETVLCDETSWSSLLEIPFALGIHYYAGKFFDNKKVKLQMIEPLIQNGRRRVKNFCMLQNDAPIFLKLFSAYSKFIWSATEDNVSKHIDTATSTPRCFVMLRRNNSLL</sequence>
<dbReference type="InParanoid" id="A0A2K1ZUL3"/>
<protein>
    <submittedName>
        <fullName evidence="1">Uncharacterized protein</fullName>
    </submittedName>
</protein>
<reference evidence="1 2" key="1">
    <citation type="journal article" date="2006" name="Science">
        <title>The genome of black cottonwood, Populus trichocarpa (Torr. &amp; Gray).</title>
        <authorList>
            <person name="Tuskan G.A."/>
            <person name="Difazio S."/>
            <person name="Jansson S."/>
            <person name="Bohlmann J."/>
            <person name="Grigoriev I."/>
            <person name="Hellsten U."/>
            <person name="Putnam N."/>
            <person name="Ralph S."/>
            <person name="Rombauts S."/>
            <person name="Salamov A."/>
            <person name="Schein J."/>
            <person name="Sterck L."/>
            <person name="Aerts A."/>
            <person name="Bhalerao R.R."/>
            <person name="Bhalerao R.P."/>
            <person name="Blaudez D."/>
            <person name="Boerjan W."/>
            <person name="Brun A."/>
            <person name="Brunner A."/>
            <person name="Busov V."/>
            <person name="Campbell M."/>
            <person name="Carlson J."/>
            <person name="Chalot M."/>
            <person name="Chapman J."/>
            <person name="Chen G.L."/>
            <person name="Cooper D."/>
            <person name="Coutinho P.M."/>
            <person name="Couturier J."/>
            <person name="Covert S."/>
            <person name="Cronk Q."/>
            <person name="Cunningham R."/>
            <person name="Davis J."/>
            <person name="Degroeve S."/>
            <person name="Dejardin A."/>
            <person name="Depamphilis C."/>
            <person name="Detter J."/>
            <person name="Dirks B."/>
            <person name="Dubchak I."/>
            <person name="Duplessis S."/>
            <person name="Ehlting J."/>
            <person name="Ellis B."/>
            <person name="Gendler K."/>
            <person name="Goodstein D."/>
            <person name="Gribskov M."/>
            <person name="Grimwood J."/>
            <person name="Groover A."/>
            <person name="Gunter L."/>
            <person name="Hamberger B."/>
            <person name="Heinze B."/>
            <person name="Helariutta Y."/>
            <person name="Henrissat B."/>
            <person name="Holligan D."/>
            <person name="Holt R."/>
            <person name="Huang W."/>
            <person name="Islam-Faridi N."/>
            <person name="Jones S."/>
            <person name="Jones-Rhoades M."/>
            <person name="Jorgensen R."/>
            <person name="Joshi C."/>
            <person name="Kangasjarvi J."/>
            <person name="Karlsson J."/>
            <person name="Kelleher C."/>
            <person name="Kirkpatrick R."/>
            <person name="Kirst M."/>
            <person name="Kohler A."/>
            <person name="Kalluri U."/>
            <person name="Larimer F."/>
            <person name="Leebens-Mack J."/>
            <person name="Leple J.C."/>
            <person name="Locascio P."/>
            <person name="Lou Y."/>
            <person name="Lucas S."/>
            <person name="Martin F."/>
            <person name="Montanini B."/>
            <person name="Napoli C."/>
            <person name="Nelson D.R."/>
            <person name="Nelson C."/>
            <person name="Nieminen K."/>
            <person name="Nilsson O."/>
            <person name="Pereda V."/>
            <person name="Peter G."/>
            <person name="Philippe R."/>
            <person name="Pilate G."/>
            <person name="Poliakov A."/>
            <person name="Razumovskaya J."/>
            <person name="Richardson P."/>
            <person name="Rinaldi C."/>
            <person name="Ritland K."/>
            <person name="Rouze P."/>
            <person name="Ryaboy D."/>
            <person name="Schmutz J."/>
            <person name="Schrader J."/>
            <person name="Segerman B."/>
            <person name="Shin H."/>
            <person name="Siddiqui A."/>
            <person name="Sterky F."/>
            <person name="Terry A."/>
            <person name="Tsai C.J."/>
            <person name="Uberbacher E."/>
            <person name="Unneberg P."/>
            <person name="Vahala J."/>
            <person name="Wall K."/>
            <person name="Wessler S."/>
            <person name="Yang G."/>
            <person name="Yin T."/>
            <person name="Douglas C."/>
            <person name="Marra M."/>
            <person name="Sandberg G."/>
            <person name="Van de Peer Y."/>
            <person name="Rokhsar D."/>
        </authorList>
    </citation>
    <scope>NUCLEOTIDE SEQUENCE [LARGE SCALE GENOMIC DNA]</scope>
    <source>
        <strain evidence="2">cv. Nisqually</strain>
    </source>
</reference>
<dbReference type="EMBL" id="CM009295">
    <property type="protein sequence ID" value="PNT28961.1"/>
    <property type="molecule type" value="Genomic_DNA"/>
</dbReference>
<gene>
    <name evidence="1" type="ORF">POPTR_006G002200</name>
</gene>
<keyword evidence="2" id="KW-1185">Reference proteome</keyword>
<evidence type="ECO:0000313" key="1">
    <source>
        <dbReference type="EMBL" id="PNT28961.1"/>
    </source>
</evidence>
<accession>A0A2K1ZUL3</accession>
<name>A0A2K1ZUL3_POPTR</name>
<organism evidence="1 2">
    <name type="scientific">Populus trichocarpa</name>
    <name type="common">Western balsam poplar</name>
    <name type="synonym">Populus balsamifera subsp. trichocarpa</name>
    <dbReference type="NCBI Taxonomy" id="3694"/>
    <lineage>
        <taxon>Eukaryota</taxon>
        <taxon>Viridiplantae</taxon>
        <taxon>Streptophyta</taxon>
        <taxon>Embryophyta</taxon>
        <taxon>Tracheophyta</taxon>
        <taxon>Spermatophyta</taxon>
        <taxon>Magnoliopsida</taxon>
        <taxon>eudicotyledons</taxon>
        <taxon>Gunneridae</taxon>
        <taxon>Pentapetalae</taxon>
        <taxon>rosids</taxon>
        <taxon>fabids</taxon>
        <taxon>Malpighiales</taxon>
        <taxon>Salicaceae</taxon>
        <taxon>Saliceae</taxon>
        <taxon>Populus</taxon>
    </lineage>
</organism>
<dbReference type="Proteomes" id="UP000006729">
    <property type="component" value="Chromosome 6"/>
</dbReference>